<keyword evidence="13" id="KW-1185">Reference proteome</keyword>
<evidence type="ECO:0000256" key="2">
    <source>
        <dbReference type="ARBA" id="ARBA00006375"/>
    </source>
</evidence>
<gene>
    <name evidence="12" type="ORF">GFSPODELE1_LOCUS7162</name>
</gene>
<keyword evidence="4 9" id="KW-0812">Transmembrane</keyword>
<dbReference type="PROSITE" id="PS50920">
    <property type="entry name" value="SOLCAR"/>
    <property type="match status" value="3"/>
</dbReference>
<keyword evidence="8 9" id="KW-0472">Membrane</keyword>
<evidence type="ECO:0000256" key="7">
    <source>
        <dbReference type="ARBA" id="ARBA00023128"/>
    </source>
</evidence>
<evidence type="ECO:0000256" key="5">
    <source>
        <dbReference type="ARBA" id="ARBA00022737"/>
    </source>
</evidence>
<feature type="compositionally biased region" description="Polar residues" evidence="11">
    <location>
        <begin position="239"/>
        <end position="250"/>
    </location>
</feature>
<sequence length="352" mass="37355">MEAPPDALAYDGSATSVTMRAAKDIAFGSIAGMISKVFEHPFDLTKVRLQSQVLDETARFSGPIDCLKQTFQKEGIRGLYRGLPAPIVGAMTENAALFLSYNELQNGIRKLIDKPISQDLTLGELSIAAAGAGAITSFFLTPIELVKCKMQVQMLMSPAVTVEPSTVAGVATASHHPSPSFSKLPGPIAVLTSVVRETGFRGLWLGHTGTLIRETGGGAAWFVSKEAVARLLLSRRQNTEFSGDAPQNETAPKKKPELRGWESAVSGACAGVAYNVALFPADTVKSAMQTEAELRPRAAGQAAPSFIAIFRAMYKAQGLKGLYAGCGVTVARAVPSSALIFLIYDKLSSRFG</sequence>
<dbReference type="InterPro" id="IPR002067">
    <property type="entry name" value="MCP"/>
</dbReference>
<organism evidence="12 13">
    <name type="scientific">Somion occarium</name>
    <dbReference type="NCBI Taxonomy" id="3059160"/>
    <lineage>
        <taxon>Eukaryota</taxon>
        <taxon>Fungi</taxon>
        <taxon>Dikarya</taxon>
        <taxon>Basidiomycota</taxon>
        <taxon>Agaricomycotina</taxon>
        <taxon>Agaricomycetes</taxon>
        <taxon>Polyporales</taxon>
        <taxon>Cerrenaceae</taxon>
        <taxon>Somion</taxon>
    </lineage>
</organism>
<dbReference type="SUPFAM" id="SSF103506">
    <property type="entry name" value="Mitochondrial carrier"/>
    <property type="match status" value="1"/>
</dbReference>
<feature type="repeat" description="Solcar" evidence="9">
    <location>
        <begin position="120"/>
        <end position="231"/>
    </location>
</feature>
<dbReference type="Gene3D" id="1.50.40.10">
    <property type="entry name" value="Mitochondrial carrier domain"/>
    <property type="match status" value="1"/>
</dbReference>
<dbReference type="PANTHER" id="PTHR45624:SF31">
    <property type="entry name" value="MITOCHONDRIAL ORNITHINE TRANSPORTER 1"/>
    <property type="match status" value="1"/>
</dbReference>
<feature type="repeat" description="Solcar" evidence="9">
    <location>
        <begin position="19"/>
        <end position="107"/>
    </location>
</feature>
<keyword evidence="7" id="KW-0496">Mitochondrion</keyword>
<evidence type="ECO:0000256" key="11">
    <source>
        <dbReference type="SAM" id="MobiDB-lite"/>
    </source>
</evidence>
<dbReference type="Pfam" id="PF00153">
    <property type="entry name" value="Mito_carr"/>
    <property type="match status" value="3"/>
</dbReference>
<keyword evidence="3 10" id="KW-0813">Transport</keyword>
<evidence type="ECO:0000313" key="12">
    <source>
        <dbReference type="EMBL" id="CAL1709041.1"/>
    </source>
</evidence>
<feature type="region of interest" description="Disordered" evidence="11">
    <location>
        <begin position="239"/>
        <end position="259"/>
    </location>
</feature>
<evidence type="ECO:0000256" key="8">
    <source>
        <dbReference type="ARBA" id="ARBA00023136"/>
    </source>
</evidence>
<evidence type="ECO:0000256" key="6">
    <source>
        <dbReference type="ARBA" id="ARBA00022989"/>
    </source>
</evidence>
<keyword evidence="6" id="KW-1133">Transmembrane helix</keyword>
<dbReference type="PANTHER" id="PTHR45624">
    <property type="entry name" value="MITOCHONDRIAL BASIC AMINO ACIDS TRANSPORTER-RELATED"/>
    <property type="match status" value="1"/>
</dbReference>
<comment type="subcellular location">
    <subcellularLocation>
        <location evidence="1">Mitochondrion membrane</location>
        <topology evidence="1">Multi-pass membrane protein</topology>
    </subcellularLocation>
</comment>
<evidence type="ECO:0000256" key="4">
    <source>
        <dbReference type="ARBA" id="ARBA00022692"/>
    </source>
</evidence>
<dbReference type="InterPro" id="IPR023395">
    <property type="entry name" value="MCP_dom_sf"/>
</dbReference>
<accession>A0ABP1DMF9</accession>
<feature type="repeat" description="Solcar" evidence="9">
    <location>
        <begin position="258"/>
        <end position="350"/>
    </location>
</feature>
<evidence type="ECO:0000256" key="10">
    <source>
        <dbReference type="RuleBase" id="RU000488"/>
    </source>
</evidence>
<dbReference type="InterPro" id="IPR018108">
    <property type="entry name" value="MCP_transmembrane"/>
</dbReference>
<dbReference type="Proteomes" id="UP001497453">
    <property type="component" value="Chromosome 5"/>
</dbReference>
<evidence type="ECO:0000256" key="1">
    <source>
        <dbReference type="ARBA" id="ARBA00004225"/>
    </source>
</evidence>
<evidence type="ECO:0000256" key="3">
    <source>
        <dbReference type="ARBA" id="ARBA00022448"/>
    </source>
</evidence>
<dbReference type="EMBL" id="OZ037948">
    <property type="protein sequence ID" value="CAL1709041.1"/>
    <property type="molecule type" value="Genomic_DNA"/>
</dbReference>
<evidence type="ECO:0000256" key="9">
    <source>
        <dbReference type="PROSITE-ProRule" id="PRU00282"/>
    </source>
</evidence>
<keyword evidence="5" id="KW-0677">Repeat</keyword>
<comment type="similarity">
    <text evidence="2 10">Belongs to the mitochondrial carrier (TC 2.A.29) family.</text>
</comment>
<proteinExistence type="inferred from homology"/>
<dbReference type="InterPro" id="IPR050567">
    <property type="entry name" value="Mitochondrial_Carrier"/>
</dbReference>
<reference evidence="13" key="1">
    <citation type="submission" date="2024-04" db="EMBL/GenBank/DDBJ databases">
        <authorList>
            <person name="Shaw F."/>
            <person name="Minotto A."/>
        </authorList>
    </citation>
    <scope>NUCLEOTIDE SEQUENCE [LARGE SCALE GENOMIC DNA]</scope>
</reference>
<dbReference type="PRINTS" id="PR00926">
    <property type="entry name" value="MITOCARRIER"/>
</dbReference>
<name>A0ABP1DMF9_9APHY</name>
<protein>
    <recommendedName>
        <fullName evidence="14">Mitochondrial carrier</fullName>
    </recommendedName>
</protein>
<evidence type="ECO:0000313" key="13">
    <source>
        <dbReference type="Proteomes" id="UP001497453"/>
    </source>
</evidence>
<evidence type="ECO:0008006" key="14">
    <source>
        <dbReference type="Google" id="ProtNLM"/>
    </source>
</evidence>